<dbReference type="GO" id="GO:0005615">
    <property type="term" value="C:extracellular space"/>
    <property type="evidence" value="ECO:0007669"/>
    <property type="project" value="TreeGrafter"/>
</dbReference>
<evidence type="ECO:0000256" key="4">
    <source>
        <dbReference type="ARBA" id="ARBA00022729"/>
    </source>
</evidence>
<dbReference type="InterPro" id="IPR036728">
    <property type="entry name" value="PBP_GOBP_sf"/>
</dbReference>
<dbReference type="InterPro" id="IPR006170">
    <property type="entry name" value="PBP/GOBP"/>
</dbReference>
<dbReference type="GO" id="GO:0005549">
    <property type="term" value="F:odorant binding"/>
    <property type="evidence" value="ECO:0007669"/>
    <property type="project" value="InterPro"/>
</dbReference>
<evidence type="ECO:0000256" key="5">
    <source>
        <dbReference type="ARBA" id="ARBA00023180"/>
    </source>
</evidence>
<dbReference type="PANTHER" id="PTHR11857:SF43">
    <property type="entry name" value="GEO07291P1-RELATED"/>
    <property type="match status" value="1"/>
</dbReference>
<reference evidence="8" key="1">
    <citation type="submission" date="2020-03" db="EMBL/GenBank/DDBJ databases">
        <title>Identification of odorant-binding proteins (OBPs) in Aethina tumida.</title>
        <authorList>
            <person name="Cilia G."/>
            <person name="Marzoli F."/>
            <person name="Cardaio I."/>
            <person name="Ellis J.D."/>
            <person name="Nanetti A."/>
        </authorList>
    </citation>
    <scope>NUCLEOTIDE SEQUENCE</scope>
</reference>
<dbReference type="OrthoDB" id="6601693at2759"/>
<evidence type="ECO:0000313" key="8">
    <source>
        <dbReference type="EMBL" id="QJF45548.1"/>
    </source>
</evidence>
<feature type="signal peptide" evidence="7">
    <location>
        <begin position="1"/>
        <end position="19"/>
    </location>
</feature>
<proteinExistence type="evidence at transcript level"/>
<dbReference type="SUPFAM" id="SSF47565">
    <property type="entry name" value="Insect pheromone/odorant-binding proteins"/>
    <property type="match status" value="1"/>
</dbReference>
<dbReference type="AlphaFoldDB" id="A0A6M3VZJ8"/>
<dbReference type="CDD" id="cd23992">
    <property type="entry name" value="PBP_GOBP"/>
    <property type="match status" value="1"/>
</dbReference>
<dbReference type="PANTHER" id="PTHR11857">
    <property type="entry name" value="ODORANT BINDING PROTEIN-RELATED"/>
    <property type="match status" value="1"/>
</dbReference>
<protein>
    <submittedName>
        <fullName evidence="8">Odorant-binding protein 3</fullName>
    </submittedName>
</protein>
<comment type="similarity">
    <text evidence="2">Belongs to the PBP/GOBP family.</text>
</comment>
<dbReference type="SMART" id="SM00708">
    <property type="entry name" value="PhBP"/>
    <property type="match status" value="1"/>
</dbReference>
<comment type="function">
    <text evidence="6">May be a carrier protein for lipids.</text>
</comment>
<evidence type="ECO:0000256" key="3">
    <source>
        <dbReference type="ARBA" id="ARBA00022525"/>
    </source>
</evidence>
<feature type="chain" id="PRO_5027089559" evidence="7">
    <location>
        <begin position="20"/>
        <end position="139"/>
    </location>
</feature>
<keyword evidence="5" id="KW-0325">Glycoprotein</keyword>
<organism evidence="8">
    <name type="scientific">Aethina tumida</name>
    <name type="common">Small hive beetle</name>
    <dbReference type="NCBI Taxonomy" id="116153"/>
    <lineage>
        <taxon>Eukaryota</taxon>
        <taxon>Metazoa</taxon>
        <taxon>Ecdysozoa</taxon>
        <taxon>Arthropoda</taxon>
        <taxon>Hexapoda</taxon>
        <taxon>Insecta</taxon>
        <taxon>Pterygota</taxon>
        <taxon>Neoptera</taxon>
        <taxon>Endopterygota</taxon>
        <taxon>Coleoptera</taxon>
        <taxon>Polyphaga</taxon>
        <taxon>Cucujiformia</taxon>
        <taxon>Nitidulidae</taxon>
        <taxon>Nitidulinae</taxon>
        <taxon>Aethina</taxon>
    </lineage>
</organism>
<keyword evidence="3" id="KW-0964">Secreted</keyword>
<evidence type="ECO:0000256" key="1">
    <source>
        <dbReference type="ARBA" id="ARBA00004613"/>
    </source>
</evidence>
<accession>A0A6M3VZJ8</accession>
<evidence type="ECO:0000256" key="2">
    <source>
        <dbReference type="ARBA" id="ARBA00008098"/>
    </source>
</evidence>
<dbReference type="Gene3D" id="1.10.238.20">
    <property type="entry name" value="Pheromone/general odorant binding protein domain"/>
    <property type="match status" value="1"/>
</dbReference>
<dbReference type="GO" id="GO:0007608">
    <property type="term" value="P:sensory perception of smell"/>
    <property type="evidence" value="ECO:0007669"/>
    <property type="project" value="TreeGrafter"/>
</dbReference>
<dbReference type="EMBL" id="MT211984">
    <property type="protein sequence ID" value="QJF45548.1"/>
    <property type="molecule type" value="mRNA"/>
</dbReference>
<dbReference type="Pfam" id="PF01395">
    <property type="entry name" value="PBP_GOBP"/>
    <property type="match status" value="1"/>
</dbReference>
<dbReference type="FunFam" id="1.10.238.20:FF:000001">
    <property type="entry name" value="General odorant-binding protein lush"/>
    <property type="match status" value="1"/>
</dbReference>
<evidence type="ECO:0000256" key="6">
    <source>
        <dbReference type="ARBA" id="ARBA00056866"/>
    </source>
</evidence>
<name>A0A6M3VZJ8_AETTU</name>
<sequence>MKSLAVIVLVLTIVSLSTQLTEEQQQKIKQNREECVKETGVDPVLIDKADQGDFSDAPKLKCFAKCFYQKAGFLNAQGEVLIDVVKEKIPAEANKEEALAIIEKCKELKGQDACETAFLIHKCYFENTHKKAAEPAPSA</sequence>
<evidence type="ECO:0000256" key="7">
    <source>
        <dbReference type="SAM" id="SignalP"/>
    </source>
</evidence>
<comment type="subcellular location">
    <subcellularLocation>
        <location evidence="1">Secreted</location>
    </subcellularLocation>
</comment>
<keyword evidence="4 7" id="KW-0732">Signal</keyword>